<dbReference type="EMBL" id="CAFBMQ010000067">
    <property type="protein sequence ID" value="CAB4906850.1"/>
    <property type="molecule type" value="Genomic_DNA"/>
</dbReference>
<dbReference type="SUPFAM" id="SSF54593">
    <property type="entry name" value="Glyoxalase/Bleomycin resistance protein/Dihydroxybiphenyl dioxygenase"/>
    <property type="match status" value="1"/>
</dbReference>
<dbReference type="PROSITE" id="PS51819">
    <property type="entry name" value="VOC"/>
    <property type="match status" value="1"/>
</dbReference>
<dbReference type="InterPro" id="IPR037523">
    <property type="entry name" value="VOC_core"/>
</dbReference>
<organism evidence="2">
    <name type="scientific">freshwater metagenome</name>
    <dbReference type="NCBI Taxonomy" id="449393"/>
    <lineage>
        <taxon>unclassified sequences</taxon>
        <taxon>metagenomes</taxon>
        <taxon>ecological metagenomes</taxon>
    </lineage>
</organism>
<protein>
    <submittedName>
        <fullName evidence="2">Unannotated protein</fullName>
    </submittedName>
</protein>
<dbReference type="PANTHER" id="PTHR35006:SF2">
    <property type="entry name" value="GLYOXALASE FAMILY PROTEIN (AFU_ORTHOLOGUE AFUA_5G14830)"/>
    <property type="match status" value="1"/>
</dbReference>
<accession>A0A6J7GR82</accession>
<dbReference type="Gene3D" id="3.10.180.10">
    <property type="entry name" value="2,3-Dihydroxybiphenyl 1,2-Dioxygenase, domain 1"/>
    <property type="match status" value="1"/>
</dbReference>
<name>A0A6J7GR82_9ZZZZ</name>
<dbReference type="PANTHER" id="PTHR35006">
    <property type="entry name" value="GLYOXALASE FAMILY PROTEIN (AFU_ORTHOLOGUE AFUA_5G14830)"/>
    <property type="match status" value="1"/>
</dbReference>
<reference evidence="2" key="1">
    <citation type="submission" date="2020-05" db="EMBL/GenBank/DDBJ databases">
        <authorList>
            <person name="Chiriac C."/>
            <person name="Salcher M."/>
            <person name="Ghai R."/>
            <person name="Kavagutti S V."/>
        </authorList>
    </citation>
    <scope>NUCLEOTIDE SEQUENCE</scope>
</reference>
<dbReference type="Pfam" id="PF00903">
    <property type="entry name" value="Glyoxalase"/>
    <property type="match status" value="1"/>
</dbReference>
<gene>
    <name evidence="2" type="ORF">UFOPK3609_00595</name>
</gene>
<dbReference type="AlphaFoldDB" id="A0A6J7GR82"/>
<evidence type="ECO:0000259" key="1">
    <source>
        <dbReference type="PROSITE" id="PS51819"/>
    </source>
</evidence>
<proteinExistence type="predicted"/>
<sequence>MFDHLGIPCADPEAALAFYLTAFAPLGFREAMRFPTPAGPVIGLADGDGPPHFWLSPHGGATAGEVHLAFAAPDRAAVDAVHAAAVAAGFEVLHAPRVFPEYHPGYYGTFLRDPDGNNAEAVHHTVG</sequence>
<feature type="domain" description="VOC" evidence="1">
    <location>
        <begin position="1"/>
        <end position="124"/>
    </location>
</feature>
<evidence type="ECO:0000313" key="2">
    <source>
        <dbReference type="EMBL" id="CAB4906850.1"/>
    </source>
</evidence>
<dbReference type="InterPro" id="IPR029068">
    <property type="entry name" value="Glyas_Bleomycin-R_OHBP_Dase"/>
</dbReference>
<dbReference type="InterPro" id="IPR004360">
    <property type="entry name" value="Glyas_Fos-R_dOase_dom"/>
</dbReference>